<dbReference type="PANTHER" id="PTHR11096">
    <property type="entry name" value="RNA 3' TERMINAL PHOSPHATE CYCLASE"/>
    <property type="match status" value="1"/>
</dbReference>
<evidence type="ECO:0000256" key="5">
    <source>
        <dbReference type="ARBA" id="ARBA00022741"/>
    </source>
</evidence>
<dbReference type="SUPFAM" id="SSF55205">
    <property type="entry name" value="EPT/RTPC-like"/>
    <property type="match status" value="1"/>
</dbReference>
<organism evidence="13 14">
    <name type="scientific">Trametes cubensis</name>
    <dbReference type="NCBI Taxonomy" id="1111947"/>
    <lineage>
        <taxon>Eukaryota</taxon>
        <taxon>Fungi</taxon>
        <taxon>Dikarya</taxon>
        <taxon>Basidiomycota</taxon>
        <taxon>Agaricomycotina</taxon>
        <taxon>Agaricomycetes</taxon>
        <taxon>Polyporales</taxon>
        <taxon>Polyporaceae</taxon>
        <taxon>Trametes</taxon>
    </lineage>
</organism>
<comment type="caution">
    <text evidence="13">The sequence shown here is derived from an EMBL/GenBank/DDBJ whole genome shotgun (WGS) entry which is preliminary data.</text>
</comment>
<dbReference type="GO" id="GO:0006396">
    <property type="term" value="P:RNA processing"/>
    <property type="evidence" value="ECO:0007669"/>
    <property type="project" value="InterPro"/>
</dbReference>
<dbReference type="Pfam" id="PF05189">
    <property type="entry name" value="RTC_insert"/>
    <property type="match status" value="1"/>
</dbReference>
<evidence type="ECO:0000259" key="12">
    <source>
        <dbReference type="Pfam" id="PF05189"/>
    </source>
</evidence>
<dbReference type="SUPFAM" id="SSF56112">
    <property type="entry name" value="Protein kinase-like (PK-like)"/>
    <property type="match status" value="1"/>
</dbReference>
<dbReference type="Pfam" id="PF01636">
    <property type="entry name" value="APH"/>
    <property type="match status" value="1"/>
</dbReference>
<dbReference type="Pfam" id="PF01137">
    <property type="entry name" value="RTC"/>
    <property type="match status" value="2"/>
</dbReference>
<dbReference type="InterPro" id="IPR013791">
    <property type="entry name" value="RNA3'-term_phos_cycl_insert"/>
</dbReference>
<evidence type="ECO:0000313" key="13">
    <source>
        <dbReference type="EMBL" id="KAJ8462029.1"/>
    </source>
</evidence>
<keyword evidence="5" id="KW-0547">Nucleotide-binding</keyword>
<dbReference type="CDD" id="cd05120">
    <property type="entry name" value="APH_ChoK_like"/>
    <property type="match status" value="1"/>
</dbReference>
<evidence type="ECO:0000259" key="11">
    <source>
        <dbReference type="Pfam" id="PF01636"/>
    </source>
</evidence>
<comment type="function">
    <text evidence="8">Catalyzes the conversion of 3'-phosphate to a 2',3'-cyclic phosphodiester at the end of RNA. The mechanism of action of the enzyme occurs in 3 steps: (A) adenylation of the enzyme by ATP; (B) transfer of adenylate to an RNA-N3'P to produce RNA-N3'PP5'A; (C) and attack of the adjacent 2'-hydroxyl on the 3'-phosphorus in the diester linkage to produce the cyclic end product. Likely functions in some aspects of cellular RNA processing. Function plays an important role in regulating axon regeneration by inhibiting central nervous system (CNS) axon regeneration following optic nerve injury.</text>
</comment>
<dbReference type="Gene3D" id="3.65.10.20">
    <property type="entry name" value="RNA 3'-terminal phosphate cyclase domain"/>
    <property type="match status" value="2"/>
</dbReference>
<dbReference type="InterPro" id="IPR002575">
    <property type="entry name" value="Aminoglycoside_PTrfase"/>
</dbReference>
<dbReference type="InterPro" id="IPR000228">
    <property type="entry name" value="RNA3'_term_phos_cyc"/>
</dbReference>
<dbReference type="SUPFAM" id="SSF52913">
    <property type="entry name" value="RNA 3'-terminal phosphate cyclase, RPTC, insert domain"/>
    <property type="match status" value="1"/>
</dbReference>
<comment type="similarity">
    <text evidence="1">Belongs to the RNA 3'-terminal cyclase family. Type 1 subfamily.</text>
</comment>
<dbReference type="InterPro" id="IPR020719">
    <property type="entry name" value="RNA3'_term_phos_cycl-like_CS"/>
</dbReference>
<reference evidence="13" key="1">
    <citation type="submission" date="2022-11" db="EMBL/GenBank/DDBJ databases">
        <title>Genome Sequence of Cubamyces cubensis.</title>
        <authorList>
            <person name="Buettner E."/>
        </authorList>
    </citation>
    <scope>NUCLEOTIDE SEQUENCE</scope>
    <source>
        <strain evidence="13">MPL-01</strain>
    </source>
</reference>
<evidence type="ECO:0000256" key="1">
    <source>
        <dbReference type="ARBA" id="ARBA00009206"/>
    </source>
</evidence>
<evidence type="ECO:0000259" key="10">
    <source>
        <dbReference type="Pfam" id="PF01137"/>
    </source>
</evidence>
<name>A0AAD7TJR3_9APHY</name>
<feature type="domain" description="Aminoglycoside phosphotransferase" evidence="11">
    <location>
        <begin position="514"/>
        <end position="700"/>
    </location>
</feature>
<dbReference type="GO" id="GO:0005634">
    <property type="term" value="C:nucleus"/>
    <property type="evidence" value="ECO:0007669"/>
    <property type="project" value="TreeGrafter"/>
</dbReference>
<sequence length="738" mass="80761">MLPVSSSTLMAQSHTVNLFLFHPQAPRFANATPAMASTDPIYIDGSVLEGGGQLLRIAVALSALLSKPIAIDNIRANRNPPGLKFQHAADPGTAGSIALLLQVSLPCLVFSPTSAERSSLILRGGTNAIQAPQIDYTQHVFLSFLEKHFGLHSTLSILKRGYYPKGGGEVHASILPVPGPLPAITLTERGPIKAVFGRSYVAGLPRSLADSMRIAATAVLVESGLDENIIRIDSVREKPSDAVGSGSGIVLWAETENGCRIAGSALGRKGTEPARVGRDAATELVSNLANGGCVDEYIQTAPTPSYLAHSASIRHELATQGLIMDERTAYRNINQSVLRHIQKALDQDDAADLESVLHKLTAGYNVLRQAAHGRYLKRKNGTRSSPFGYRVAADLLSAASEIRDNNGEATSRPSRFQPLASSSSPVNSPQEPWPKLSPLMDRTLSSLRCLPRRVLRPIAKSTCDLFQTDERSSEFSAAFLDRVFAGRLLWQGIARAVIQLSDSVVVKVAQSLDHDEHDILRFLETNFPSLPAPRTFGMVVVGHTSFMFMSVVQGTTLETRWPSLSAENKAEIRDTLDQQLVLIRQLELPPGEPLGCPVNQRTCKDVRYNVRTNTSPIYSEAEFNDFLVCTSSSRIAPGYKNWIRSLLGTEHRIVFTHADFHPRNIMVVDGPDGAVELSGIIDWEFSGFYPEYWEQLKALNTRSMTDTSDWWEHLPPSVLGYDRDVILDRFIELSGLLG</sequence>
<dbReference type="InterPro" id="IPR037136">
    <property type="entry name" value="RNA3'_phos_cyclase_dom_sf"/>
</dbReference>
<evidence type="ECO:0000256" key="8">
    <source>
        <dbReference type="ARBA" id="ARBA00045867"/>
    </source>
</evidence>
<evidence type="ECO:0000256" key="2">
    <source>
        <dbReference type="ARBA" id="ARBA00012725"/>
    </source>
</evidence>
<dbReference type="InterPro" id="IPR036553">
    <property type="entry name" value="RPTC_insert"/>
</dbReference>
<feature type="compositionally biased region" description="Polar residues" evidence="9">
    <location>
        <begin position="407"/>
        <end position="430"/>
    </location>
</feature>
<feature type="domain" description="RNA 3'-terminal phosphate cyclase insert" evidence="12">
    <location>
        <begin position="187"/>
        <end position="288"/>
    </location>
</feature>
<keyword evidence="14" id="KW-1185">Reference proteome</keyword>
<keyword evidence="4" id="KW-0436">Ligase</keyword>
<comment type="catalytic activity">
    <reaction evidence="6">
        <text>a 3'-end 3'-phospho-ribonucleotide-RNA + ATP = a 3'-end 2',3'-cyclophospho-ribonucleotide-RNA + AMP + diphosphate</text>
        <dbReference type="Rhea" id="RHEA:23976"/>
        <dbReference type="Rhea" id="RHEA-COMP:10463"/>
        <dbReference type="Rhea" id="RHEA-COMP:10464"/>
        <dbReference type="ChEBI" id="CHEBI:30616"/>
        <dbReference type="ChEBI" id="CHEBI:33019"/>
        <dbReference type="ChEBI" id="CHEBI:83062"/>
        <dbReference type="ChEBI" id="CHEBI:83064"/>
        <dbReference type="ChEBI" id="CHEBI:456215"/>
        <dbReference type="EC" id="6.5.1.4"/>
    </reaction>
</comment>
<evidence type="ECO:0000256" key="7">
    <source>
        <dbReference type="ARBA" id="ARBA00032543"/>
    </source>
</evidence>
<feature type="domain" description="RNA 3'-terminal phosphate cyclase" evidence="10">
    <location>
        <begin position="89"/>
        <end position="308"/>
    </location>
</feature>
<evidence type="ECO:0000256" key="4">
    <source>
        <dbReference type="ARBA" id="ARBA00022598"/>
    </source>
</evidence>
<gene>
    <name evidence="13" type="ORF">ONZ51_g11168</name>
</gene>
<accession>A0AAD7TJR3</accession>
<dbReference type="InterPro" id="IPR023797">
    <property type="entry name" value="RNA3'_phos_cyclase_dom"/>
</dbReference>
<feature type="domain" description="RNA 3'-terminal phosphate cyclase" evidence="10">
    <location>
        <begin position="48"/>
        <end position="88"/>
    </location>
</feature>
<dbReference type="InterPro" id="IPR013792">
    <property type="entry name" value="RNA3'P_cycl/enolpyr_Trfase_a/b"/>
</dbReference>
<evidence type="ECO:0000313" key="14">
    <source>
        <dbReference type="Proteomes" id="UP001215151"/>
    </source>
</evidence>
<dbReference type="GO" id="GO:0003963">
    <property type="term" value="F:RNA-3'-phosphate cyclase activity"/>
    <property type="evidence" value="ECO:0007669"/>
    <property type="project" value="UniProtKB-EC"/>
</dbReference>
<dbReference type="InterPro" id="IPR011009">
    <property type="entry name" value="Kinase-like_dom_sf"/>
</dbReference>
<dbReference type="GO" id="GO:0000166">
    <property type="term" value="F:nucleotide binding"/>
    <property type="evidence" value="ECO:0007669"/>
    <property type="project" value="UniProtKB-KW"/>
</dbReference>
<dbReference type="Proteomes" id="UP001215151">
    <property type="component" value="Unassembled WGS sequence"/>
</dbReference>
<dbReference type="AlphaFoldDB" id="A0AAD7TJR3"/>
<dbReference type="PROSITE" id="PS01287">
    <property type="entry name" value="RTC"/>
    <property type="match status" value="1"/>
</dbReference>
<dbReference type="Gene3D" id="3.30.360.20">
    <property type="entry name" value="RNA 3'-terminal phosphate cyclase, insert domain"/>
    <property type="match status" value="1"/>
</dbReference>
<dbReference type="Gene3D" id="3.90.1200.10">
    <property type="match status" value="1"/>
</dbReference>
<protein>
    <recommendedName>
        <fullName evidence="3">RNA 3'-terminal phosphate cyclase</fullName>
        <ecNumber evidence="2">6.5.1.4</ecNumber>
    </recommendedName>
    <alternativeName>
        <fullName evidence="7">RNA terminal phosphate cyclase domain-containing protein 1</fullName>
    </alternativeName>
</protein>
<feature type="region of interest" description="Disordered" evidence="9">
    <location>
        <begin position="405"/>
        <end position="434"/>
    </location>
</feature>
<dbReference type="EMBL" id="JAPEVG010000502">
    <property type="protein sequence ID" value="KAJ8462029.1"/>
    <property type="molecule type" value="Genomic_DNA"/>
</dbReference>
<evidence type="ECO:0000256" key="9">
    <source>
        <dbReference type="SAM" id="MobiDB-lite"/>
    </source>
</evidence>
<dbReference type="PANTHER" id="PTHR11096:SF0">
    <property type="entry name" value="RNA 3'-TERMINAL PHOSPHATE CYCLASE"/>
    <property type="match status" value="1"/>
</dbReference>
<dbReference type="FunFam" id="3.30.360.20:FF:000002">
    <property type="entry name" value="RNA terminal phosphate cyclase-like 1"/>
    <property type="match status" value="1"/>
</dbReference>
<evidence type="ECO:0000256" key="3">
    <source>
        <dbReference type="ARBA" id="ARBA00021428"/>
    </source>
</evidence>
<proteinExistence type="inferred from homology"/>
<dbReference type="EC" id="6.5.1.4" evidence="2"/>
<evidence type="ECO:0000256" key="6">
    <source>
        <dbReference type="ARBA" id="ARBA00024481"/>
    </source>
</evidence>